<dbReference type="RefSeq" id="WP_189573970.1">
    <property type="nucleotide sequence ID" value="NZ_BMXI01000021.1"/>
</dbReference>
<feature type="repeat" description="TPR" evidence="3">
    <location>
        <begin position="310"/>
        <end position="343"/>
    </location>
</feature>
<dbReference type="AlphaFoldDB" id="A0A918U1S7"/>
<comment type="caution">
    <text evidence="4">The sequence shown here is derived from an EMBL/GenBank/DDBJ whole genome shotgun (WGS) entry which is preliminary data.</text>
</comment>
<accession>A0A918U1S7</accession>
<dbReference type="Gene3D" id="2.60.120.260">
    <property type="entry name" value="Galactose-binding domain-like"/>
    <property type="match status" value="1"/>
</dbReference>
<dbReference type="Proteomes" id="UP000644507">
    <property type="component" value="Unassembled WGS sequence"/>
</dbReference>
<evidence type="ECO:0000313" key="4">
    <source>
        <dbReference type="EMBL" id="GHC66562.1"/>
    </source>
</evidence>
<dbReference type="PROSITE" id="PS50005">
    <property type="entry name" value="TPR"/>
    <property type="match status" value="1"/>
</dbReference>
<proteinExistence type="predicted"/>
<dbReference type="PANTHER" id="PTHR45641:SF19">
    <property type="entry name" value="NEPHROCYSTIN-3"/>
    <property type="match status" value="1"/>
</dbReference>
<keyword evidence="1" id="KW-0677">Repeat</keyword>
<dbReference type="EMBL" id="BMXI01000021">
    <property type="protein sequence ID" value="GHC66562.1"/>
    <property type="molecule type" value="Genomic_DNA"/>
</dbReference>
<keyword evidence="2 3" id="KW-0802">TPR repeat</keyword>
<reference evidence="4" key="2">
    <citation type="submission" date="2020-09" db="EMBL/GenBank/DDBJ databases">
        <authorList>
            <person name="Sun Q."/>
            <person name="Kim S."/>
        </authorList>
    </citation>
    <scope>NUCLEOTIDE SEQUENCE</scope>
    <source>
        <strain evidence="4">KCTC 12988</strain>
    </source>
</reference>
<evidence type="ECO:0000256" key="1">
    <source>
        <dbReference type="ARBA" id="ARBA00022737"/>
    </source>
</evidence>
<evidence type="ECO:0008006" key="6">
    <source>
        <dbReference type="Google" id="ProtNLM"/>
    </source>
</evidence>
<evidence type="ECO:0000256" key="3">
    <source>
        <dbReference type="PROSITE-ProRule" id="PRU00339"/>
    </source>
</evidence>
<evidence type="ECO:0000313" key="5">
    <source>
        <dbReference type="Proteomes" id="UP000644507"/>
    </source>
</evidence>
<organism evidence="4 5">
    <name type="scientific">Roseibacillus persicicus</name>
    <dbReference type="NCBI Taxonomy" id="454148"/>
    <lineage>
        <taxon>Bacteria</taxon>
        <taxon>Pseudomonadati</taxon>
        <taxon>Verrucomicrobiota</taxon>
        <taxon>Verrucomicrobiia</taxon>
        <taxon>Verrucomicrobiales</taxon>
        <taxon>Verrucomicrobiaceae</taxon>
        <taxon>Roseibacillus</taxon>
    </lineage>
</organism>
<keyword evidence="5" id="KW-1185">Reference proteome</keyword>
<dbReference type="Gene3D" id="1.25.40.10">
    <property type="entry name" value="Tetratricopeptide repeat domain"/>
    <property type="match status" value="2"/>
</dbReference>
<sequence length="774" mass="87636">MPRLLQRQRLYRRLLIAALILVALIAANLFWQTEKKRLAETELAQTQETLDRVRQDANLGNRAREQAEDLATFMLEDLRDQLIPLGRNDLIAQSAERTLNYFDNLPPALATPNTLGAKASILSTLANVDYANGDFVEAEQKWQEVISLRKQQIASGPPSLDLALQLVNDYNERAVPLREANEVNAARKSNQAALQLLENLSPSLVANDVELVRTSRASTLFGLGEIERAIENQEGAISYYISSRKAFEGKVPDDILAQQVYMTSFNNEGWCQMSLGDDESAGEAYRQGLQPARRLVELQPDNRNWLKEIATLLNNLGTIHDERGENEMARPYYEEALEMRSSLVTWDPTNTLWQLDYLNSLRNLGSLAFDEERDEEAFELIRQSLRGWQTLLSREPDNTEWMRTLQEETRHFQEKFQSVEKNDLALRLNQETREFAESLSQGTAVNSAAWNQFLSKLYNDISANDETDPEEAIKSRLRATTLRANNLENANEDQETRYQLAASYLDIALDCIRGERMDEALACLQLSRFIFTEHTPPLLYRREQLIDLILREEQALANSPHPPLIPADAIWNYYDSRSPPSDDWFSPDYNDQGWAKGAAELGYGDADEATVIDFGPDSERKNLTAWFRHGFTMTESQLASDLGSLRLSLLCDDGAIIYLNGVELLRHHMPTGKISPTTLASYTMSGMDETIYRIFILDPAKLPLHGGTNILAAEVHQNEPPSSDLSFALELLPRAPISPPMENFNLPLAKRFLGDALPPVVLSWVEEYAQSERP</sequence>
<dbReference type="PANTHER" id="PTHR45641">
    <property type="entry name" value="TETRATRICOPEPTIDE REPEAT PROTEIN (AFU_ORTHOLOGUE AFUA_6G03870)"/>
    <property type="match status" value="1"/>
</dbReference>
<dbReference type="Pfam" id="PF13374">
    <property type="entry name" value="TPR_10"/>
    <property type="match status" value="2"/>
</dbReference>
<name>A0A918U1S7_9BACT</name>
<gene>
    <name evidence="4" type="ORF">GCM10007100_38100</name>
</gene>
<dbReference type="InterPro" id="IPR011990">
    <property type="entry name" value="TPR-like_helical_dom_sf"/>
</dbReference>
<protein>
    <recommendedName>
        <fullName evidence="6">Tetratricopeptide repeat protein</fullName>
    </recommendedName>
</protein>
<reference evidence="4" key="1">
    <citation type="journal article" date="2014" name="Int. J. Syst. Evol. Microbiol.">
        <title>Complete genome sequence of Corynebacterium casei LMG S-19264T (=DSM 44701T), isolated from a smear-ripened cheese.</title>
        <authorList>
            <consortium name="US DOE Joint Genome Institute (JGI-PGF)"/>
            <person name="Walter F."/>
            <person name="Albersmeier A."/>
            <person name="Kalinowski J."/>
            <person name="Ruckert C."/>
        </authorList>
    </citation>
    <scope>NUCLEOTIDE SEQUENCE</scope>
    <source>
        <strain evidence="4">KCTC 12988</strain>
    </source>
</reference>
<dbReference type="InterPro" id="IPR019734">
    <property type="entry name" value="TPR_rpt"/>
</dbReference>
<evidence type="ECO:0000256" key="2">
    <source>
        <dbReference type="ARBA" id="ARBA00022803"/>
    </source>
</evidence>
<dbReference type="SUPFAM" id="SSF48452">
    <property type="entry name" value="TPR-like"/>
    <property type="match status" value="1"/>
</dbReference>
<dbReference type="SMART" id="SM00028">
    <property type="entry name" value="TPR"/>
    <property type="match status" value="5"/>
</dbReference>